<organism evidence="9 11">
    <name type="scientific">Sinorhizobium americanum</name>
    <dbReference type="NCBI Taxonomy" id="194963"/>
    <lineage>
        <taxon>Bacteria</taxon>
        <taxon>Pseudomonadati</taxon>
        <taxon>Pseudomonadota</taxon>
        <taxon>Alphaproteobacteria</taxon>
        <taxon>Hyphomicrobiales</taxon>
        <taxon>Rhizobiaceae</taxon>
        <taxon>Sinorhizobium/Ensifer group</taxon>
        <taxon>Sinorhizobium</taxon>
    </lineage>
</organism>
<dbReference type="EC" id="3.1.2.20" evidence="5"/>
<dbReference type="InterPro" id="IPR029069">
    <property type="entry name" value="HotDog_dom_sf"/>
</dbReference>
<protein>
    <recommendedName>
        <fullName evidence="6">Medium/long-chain acyl-CoA thioesterase YigI</fullName>
        <ecNumber evidence="5">3.1.2.20</ecNumber>
    </recommendedName>
</protein>
<evidence type="ECO:0000259" key="8">
    <source>
        <dbReference type="Pfam" id="PF03061"/>
    </source>
</evidence>
<evidence type="ECO:0000256" key="1">
    <source>
        <dbReference type="ARBA" id="ARBA00022801"/>
    </source>
</evidence>
<dbReference type="GO" id="GO:0047617">
    <property type="term" value="F:fatty acyl-CoA hydrolase activity"/>
    <property type="evidence" value="ECO:0007669"/>
    <property type="project" value="UniProtKB-EC"/>
</dbReference>
<evidence type="ECO:0000256" key="6">
    <source>
        <dbReference type="ARBA" id="ARBA00040062"/>
    </source>
</evidence>
<comment type="catalytic activity">
    <reaction evidence="2">
        <text>a fatty acyl-CoA + H2O = a fatty acid + CoA + H(+)</text>
        <dbReference type="Rhea" id="RHEA:16781"/>
        <dbReference type="ChEBI" id="CHEBI:15377"/>
        <dbReference type="ChEBI" id="CHEBI:15378"/>
        <dbReference type="ChEBI" id="CHEBI:28868"/>
        <dbReference type="ChEBI" id="CHEBI:57287"/>
        <dbReference type="ChEBI" id="CHEBI:77636"/>
        <dbReference type="EC" id="3.1.2.20"/>
    </reaction>
</comment>
<name>A0A1L3LHS7_9HYPH</name>
<dbReference type="InterPro" id="IPR006683">
    <property type="entry name" value="Thioestr_dom"/>
</dbReference>
<evidence type="ECO:0000256" key="7">
    <source>
        <dbReference type="ARBA" id="ARBA00048062"/>
    </source>
</evidence>
<dbReference type="Proteomes" id="UP000182306">
    <property type="component" value="Chromosome"/>
</dbReference>
<proteinExistence type="inferred from homology"/>
<dbReference type="EMBL" id="CP013107">
    <property type="protein sequence ID" value="APG89641.1"/>
    <property type="molecule type" value="Genomic_DNA"/>
</dbReference>
<reference evidence="9 11" key="1">
    <citation type="submission" date="2015-10" db="EMBL/GenBank/DDBJ databases">
        <title>Genomic differences between typical nodule nitrogen-fixing rhizobial strains and those coming from bean seeds.</title>
        <authorList>
            <person name="Peralta H."/>
            <person name="Aguilar-Vera A."/>
            <person name="Diaz R."/>
            <person name="Mora Y."/>
            <person name="Martinez-Batallar G."/>
            <person name="Salazar E."/>
            <person name="Vargas-Lagunas C."/>
            <person name="Encarnacion S."/>
            <person name="Girard L."/>
            <person name="Mora J."/>
        </authorList>
    </citation>
    <scope>NUCLEOTIDE SEQUENCE [LARGE SCALE GENOMIC DNA]</scope>
    <source>
        <strain evidence="9 11">CFNEI 73</strain>
    </source>
</reference>
<comment type="similarity">
    <text evidence="4">Belongs to the YigI thioesterase family.</text>
</comment>
<evidence type="ECO:0000256" key="4">
    <source>
        <dbReference type="ARBA" id="ARBA00038381"/>
    </source>
</evidence>
<dbReference type="EMBL" id="SLVU01000001">
    <property type="protein sequence ID" value="TCN36117.1"/>
    <property type="molecule type" value="Genomic_DNA"/>
</dbReference>
<dbReference type="KEGG" id="same:SAMCFNEI73_Ch0309"/>
<gene>
    <name evidence="9" type="primary">pecS</name>
    <name evidence="10" type="ORF">EV184_101103</name>
    <name evidence="9" type="ORF">SAMCFNEI73_Ch0309</name>
</gene>
<feature type="domain" description="Thioesterase" evidence="8">
    <location>
        <begin position="78"/>
        <end position="147"/>
    </location>
</feature>
<dbReference type="Gene3D" id="3.10.129.10">
    <property type="entry name" value="Hotdog Thioesterase"/>
    <property type="match status" value="1"/>
</dbReference>
<accession>A0A1L3LHS7</accession>
<dbReference type="SUPFAM" id="SSF54637">
    <property type="entry name" value="Thioesterase/thiol ester dehydrase-isomerase"/>
    <property type="match status" value="1"/>
</dbReference>
<keyword evidence="1" id="KW-0378">Hydrolase</keyword>
<keyword evidence="11" id="KW-1185">Reference proteome</keyword>
<evidence type="ECO:0000313" key="10">
    <source>
        <dbReference type="EMBL" id="TCN36117.1"/>
    </source>
</evidence>
<dbReference type="NCBIfam" id="TIGR00369">
    <property type="entry name" value="unchar_dom_1"/>
    <property type="match status" value="1"/>
</dbReference>
<dbReference type="STRING" id="194963.SAMCFNEI73_Ch0309"/>
<evidence type="ECO:0000256" key="5">
    <source>
        <dbReference type="ARBA" id="ARBA00038894"/>
    </source>
</evidence>
<sequence length="176" mass="18782">MSSVATHATVGATGSAGPYCKGLFKLRDDSEPHDFRARIRESFDRQAAMRTIGAELTRVEQGTVEIELPFDPKLTQQHGLLHAGVISAALDAAGTYAGYSLIDPDASLLTIEFKVNLLSPGRGERFLFRGEVTKPGTTIIVSDGKAYAVRSDGPAKLIASMTGTMMVVRGREGIEG</sequence>
<reference evidence="10 12" key="2">
    <citation type="submission" date="2019-03" db="EMBL/GenBank/DDBJ databases">
        <title>Genomic Encyclopedia of Type Strains, Phase IV (KMG-V): Genome sequencing to study the core and pangenomes of soil and plant-associated prokaryotes.</title>
        <authorList>
            <person name="Whitman W."/>
        </authorList>
    </citation>
    <scope>NUCLEOTIDE SEQUENCE [LARGE SCALE GENOMIC DNA]</scope>
    <source>
        <strain evidence="10 12">23C40</strain>
    </source>
</reference>
<dbReference type="PANTHER" id="PTHR43240">
    <property type="entry name" value="1,4-DIHYDROXY-2-NAPHTHOYL-COA THIOESTERASE 1"/>
    <property type="match status" value="1"/>
</dbReference>
<dbReference type="PANTHER" id="PTHR43240:SF20">
    <property type="entry name" value="MEDIUM_LONG-CHAIN ACYL-COA THIOESTERASE YIGI"/>
    <property type="match status" value="1"/>
</dbReference>
<comment type="catalytic activity">
    <reaction evidence="3">
        <text>a long-chain fatty acyl-CoA + H2O = a long-chain fatty acid + CoA + H(+)</text>
        <dbReference type="Rhea" id="RHEA:67680"/>
        <dbReference type="ChEBI" id="CHEBI:15377"/>
        <dbReference type="ChEBI" id="CHEBI:15378"/>
        <dbReference type="ChEBI" id="CHEBI:57287"/>
        <dbReference type="ChEBI" id="CHEBI:57560"/>
        <dbReference type="ChEBI" id="CHEBI:83139"/>
    </reaction>
</comment>
<dbReference type="Pfam" id="PF03061">
    <property type="entry name" value="4HBT"/>
    <property type="match status" value="1"/>
</dbReference>
<evidence type="ECO:0000256" key="2">
    <source>
        <dbReference type="ARBA" id="ARBA00035880"/>
    </source>
</evidence>
<evidence type="ECO:0000313" key="9">
    <source>
        <dbReference type="EMBL" id="APG89641.1"/>
    </source>
</evidence>
<comment type="catalytic activity">
    <reaction evidence="7">
        <text>a medium-chain fatty acyl-CoA + H2O = a medium-chain fatty acid + CoA + H(+)</text>
        <dbReference type="Rhea" id="RHEA:68184"/>
        <dbReference type="ChEBI" id="CHEBI:15377"/>
        <dbReference type="ChEBI" id="CHEBI:15378"/>
        <dbReference type="ChEBI" id="CHEBI:57287"/>
        <dbReference type="ChEBI" id="CHEBI:59558"/>
        <dbReference type="ChEBI" id="CHEBI:90546"/>
    </reaction>
</comment>
<evidence type="ECO:0000256" key="3">
    <source>
        <dbReference type="ARBA" id="ARBA00036002"/>
    </source>
</evidence>
<dbReference type="Proteomes" id="UP000295043">
    <property type="component" value="Unassembled WGS sequence"/>
</dbReference>
<dbReference type="CDD" id="cd03443">
    <property type="entry name" value="PaaI_thioesterase"/>
    <property type="match status" value="1"/>
</dbReference>
<evidence type="ECO:0000313" key="12">
    <source>
        <dbReference type="Proteomes" id="UP000295043"/>
    </source>
</evidence>
<evidence type="ECO:0000313" key="11">
    <source>
        <dbReference type="Proteomes" id="UP000182306"/>
    </source>
</evidence>
<dbReference type="AlphaFoldDB" id="A0A1L3LHS7"/>
<dbReference type="InterPro" id="IPR003736">
    <property type="entry name" value="PAAI_dom"/>
</dbReference>